<dbReference type="Proteomes" id="UP000198210">
    <property type="component" value="Chromosome I"/>
</dbReference>
<feature type="transmembrane region" description="Helical" evidence="1">
    <location>
        <begin position="55"/>
        <end position="76"/>
    </location>
</feature>
<evidence type="ECO:0000313" key="3">
    <source>
        <dbReference type="Proteomes" id="UP000198210"/>
    </source>
</evidence>
<dbReference type="Pfam" id="PF05656">
    <property type="entry name" value="DUF805"/>
    <property type="match status" value="1"/>
</dbReference>
<dbReference type="AlphaFoldDB" id="A0A1C5H4A7"/>
<feature type="transmembrane region" description="Helical" evidence="1">
    <location>
        <begin position="88"/>
        <end position="108"/>
    </location>
</feature>
<dbReference type="InterPro" id="IPR008523">
    <property type="entry name" value="DUF805"/>
</dbReference>
<reference evidence="2 3" key="1">
    <citation type="submission" date="2016-06" db="EMBL/GenBank/DDBJ databases">
        <authorList>
            <person name="Kjaerup R.B."/>
            <person name="Dalgaard T.S."/>
            <person name="Juul-Madsen H.R."/>
        </authorList>
    </citation>
    <scope>NUCLEOTIDE SEQUENCE [LARGE SCALE GENOMIC DNA]</scope>
    <source>
        <strain evidence="2 3">DSM 45097</strain>
    </source>
</reference>
<dbReference type="RefSeq" id="WP_088969431.1">
    <property type="nucleotide sequence ID" value="NZ_JBHLYF010000014.1"/>
</dbReference>
<sequence>MSPIDAVKSVFSNYASFGGRARRSEYWWFALFSWVVSIVASVLDGAFGTQMGSGSLGVIGLIVTLALLLPSIAVAVRRLHDTNRAGWWLLIALIPLVGAIVLIVFFAMEGTRGENRFGADPKTASYGVAPGIA</sequence>
<evidence type="ECO:0000313" key="2">
    <source>
        <dbReference type="EMBL" id="SCG40834.1"/>
    </source>
</evidence>
<name>A0A1C5H4A7_9ACTN</name>
<keyword evidence="3" id="KW-1185">Reference proteome</keyword>
<protein>
    <submittedName>
        <fullName evidence="2">Uncharacterized membrane protein YhaH, DUF805 family</fullName>
    </submittedName>
</protein>
<organism evidence="2 3">
    <name type="scientific">Micromonospora siamensis</name>
    <dbReference type="NCBI Taxonomy" id="299152"/>
    <lineage>
        <taxon>Bacteria</taxon>
        <taxon>Bacillati</taxon>
        <taxon>Actinomycetota</taxon>
        <taxon>Actinomycetes</taxon>
        <taxon>Micromonosporales</taxon>
        <taxon>Micromonosporaceae</taxon>
        <taxon>Micromonospora</taxon>
    </lineage>
</organism>
<dbReference type="PANTHER" id="PTHR34980:SF2">
    <property type="entry name" value="INNER MEMBRANE PROTEIN YHAH-RELATED"/>
    <property type="match status" value="1"/>
</dbReference>
<dbReference type="GO" id="GO:0005886">
    <property type="term" value="C:plasma membrane"/>
    <property type="evidence" value="ECO:0007669"/>
    <property type="project" value="TreeGrafter"/>
</dbReference>
<dbReference type="EMBL" id="LT607751">
    <property type="protein sequence ID" value="SCG40834.1"/>
    <property type="molecule type" value="Genomic_DNA"/>
</dbReference>
<accession>A0A1C5H4A7</accession>
<keyword evidence="1" id="KW-0472">Membrane</keyword>
<keyword evidence="1" id="KW-0812">Transmembrane</keyword>
<feature type="transmembrane region" description="Helical" evidence="1">
    <location>
        <begin position="26"/>
        <end position="43"/>
    </location>
</feature>
<dbReference type="PANTHER" id="PTHR34980">
    <property type="entry name" value="INNER MEMBRANE PROTEIN-RELATED-RELATED"/>
    <property type="match status" value="1"/>
</dbReference>
<gene>
    <name evidence="2" type="ORF">GA0074704_1037</name>
</gene>
<keyword evidence="1" id="KW-1133">Transmembrane helix</keyword>
<proteinExistence type="predicted"/>
<evidence type="ECO:0000256" key="1">
    <source>
        <dbReference type="SAM" id="Phobius"/>
    </source>
</evidence>